<dbReference type="Pfam" id="PF12932">
    <property type="entry name" value="Sec16"/>
    <property type="match status" value="1"/>
</dbReference>
<accession>A0A8H7PW05</accession>
<evidence type="ECO:0000256" key="3">
    <source>
        <dbReference type="ARBA" id="ARBA00022824"/>
    </source>
</evidence>
<evidence type="ECO:0000259" key="9">
    <source>
        <dbReference type="Pfam" id="PF12932"/>
    </source>
</evidence>
<comment type="subcellular location">
    <subcellularLocation>
        <location evidence="6">Endoplasmic reticulum membrane</location>
    </subcellularLocation>
</comment>
<feature type="compositionally biased region" description="Polar residues" evidence="7">
    <location>
        <begin position="469"/>
        <end position="484"/>
    </location>
</feature>
<dbReference type="PANTHER" id="PTHR13402">
    <property type="entry name" value="RGPR-RELATED"/>
    <property type="match status" value="1"/>
</dbReference>
<dbReference type="GO" id="GO:0016192">
    <property type="term" value="P:vesicle-mediated transport"/>
    <property type="evidence" value="ECO:0007669"/>
    <property type="project" value="UniProtKB-KW"/>
</dbReference>
<feature type="compositionally biased region" description="Pro residues" evidence="7">
    <location>
        <begin position="521"/>
        <end position="541"/>
    </location>
</feature>
<feature type="compositionally biased region" description="Polar residues" evidence="7">
    <location>
        <begin position="286"/>
        <end position="300"/>
    </location>
</feature>
<dbReference type="InterPro" id="IPR024340">
    <property type="entry name" value="Sec16_CCD"/>
</dbReference>
<feature type="compositionally biased region" description="Low complexity" evidence="7">
    <location>
        <begin position="312"/>
        <end position="330"/>
    </location>
</feature>
<feature type="compositionally biased region" description="Low complexity" evidence="7">
    <location>
        <begin position="1735"/>
        <end position="1744"/>
    </location>
</feature>
<feature type="compositionally biased region" description="Low complexity" evidence="7">
    <location>
        <begin position="669"/>
        <end position="687"/>
    </location>
</feature>
<sequence length="1793" mass="196617">MASQQDGPPVDEGPIPFFSGPDDKDPFGSLHQAAAPPQPKQTLPPKQESVPNAGMTTVGDASALFGSNPTENQPIFSPSNETYQPAPAIEASPFGGPTYSGSNNDSFFDQANPSSFFDAPAQSADVTSQQHYGHNGTQHGDQQVPNYGTPLQQGYNQHDAYQQVPSADQSYDQQQYDQGSGHSHQQPAGYSYEQENMYSPHNQQPNDAYDGYTHSAYDPAAYQQPQQQASYEPYGQHNQEQPPASHDPYAPQDHSTPEQQQQLYDPSTYVNQQQSYPPQQKEQSPVNQDAYASQSYTAPEQQPYDPSAYFNQQQSHPPQQTEQHDQQQQQYDPAAYSEHHQQQYDPEAYSEHQQSYDPSQQQQFDPNVHYYYDEAGQVHYYDPNTNQEYDFSQYDYSQQYSYDPNHAETGAESLDKAHVQDQQEGMDSFEPPVQDYQAGQQSEQFGDVAPPHTESAEVPVSHEEPISQYVPTQFSQPDNGQSYFDQGDSYNPDVEDNFVTETTPDTGDLDDLVLGEQSAYTPPPANTAAPPPSAVSPPPKAAPSVDEILQPSEETTTAPAEFSVTEDEIVPEVAADESGEAVESSFNEYYPQDVSPPQKPIEDPSSLMSSLNLPPQSYALTEQPAEHEVDPQESTFRRDSTRSSHHENAAMDMHASYPPVSQYTPSEPPRSIQSSLSPPPSLSAFSLGTQSINSPGLFPCPDPECQGENPSKAKFCCECGRQLAALSRAPTPAVSGQQPNRAYSNDSSAYFPQGDGQTLPQSYVPSLPNQHIPRSGSPLTTVSTPHDPYTSQGYYGTENYDPYQQQQYGNNDQQYAGQYDEQYNQQYDEQYNQQYDQQYADQQYGDYGMVDQTAEAEPEFNDPLNRSQGCPIAVFGFGGKLCLMFPHTVQRYSGGYGTDNSFAPPQNVVPGDIKIRNIKDVLTTTDSNTVADLTNFIGPLFMDSKVGSKAKKKDALKYTSERVESLKAQIQYLQGDKEKMFLESRILLWRVVQAALEIDGPLVDNVKFDESIRNILFATDVSVKDDNLSSFTVPADGQQTTGQIQDSYNVDLLETLQGHLMRGDREAAVRYAVQEDLWAHALIISSCVNKDLWKEVINGFVERELSSQRSDVSQQPKLVQGDRQGLRVLYALFAGQGAKASEYSCLNVSELVVSGLHGFNRPASAAGSFYPNHSPTLDTEKLSHWQDTLALILANRTPRDIEAMTALGDILRDSGLDDAAQICYLASPQTSVHAGIDTPNVRLTLIGSSSMQNMWHDIEAIHLTELWEFAAAAKQPSGSQGLPFLQGYKLVLAWILADHGYIVEAQRYCEAMAGILKAHTKGSPYLHKHLLEKLKELNELCEMSGHGAGADSATSWLKQKIPKPTLDSIWGSLEGKFNKFVSGEDLPVIEPESRKSTEIVGSSMPESSLPARSASAVDMRYNNGASADWSRRATTPQSGKYGMRPISPGNQFGMGGLQGFSPLKTEDAVEEENASSLQVDSYRSTPNNESAYSYGQQPPKGVFSPFGQIQADTVNETQTESYQSYQPYGEDTAGGGWWSGSANDMAADTGANIDSNQYNTPVNSYEPQQSYEPASNMTSNYEDDDLGLGNSSAKKDRAQPQDSVPPKPTTPAPEKSENEMVEKKEAVDKQEPKGGWGLFSMFSRSNTSTPTDKKSVRANLGEENSFYYDKELKRWVNKKAGPDSAPSSPAPPPPRSNSSMSNPPKSASPAQALAPPVSLKHSVSSGGPPPPPPTGGMQRATSVPAPGPPPGVPSPAFSTPPPPSGTGAGARRPGAGRKPMRSRYIDVFNQPQQ</sequence>
<protein>
    <recommendedName>
        <fullName evidence="6">Protein transport protein sec16</fullName>
    </recommendedName>
</protein>
<reference evidence="10" key="1">
    <citation type="submission" date="2020-12" db="EMBL/GenBank/DDBJ databases">
        <title>Metabolic potential, ecology and presence of endohyphal bacteria is reflected in genomic diversity of Mucoromycotina.</title>
        <authorList>
            <person name="Muszewska A."/>
            <person name="Okrasinska A."/>
            <person name="Steczkiewicz K."/>
            <person name="Drgas O."/>
            <person name="Orlowska M."/>
            <person name="Perlinska-Lenart U."/>
            <person name="Aleksandrzak-Piekarczyk T."/>
            <person name="Szatraj K."/>
            <person name="Zielenkiewicz U."/>
            <person name="Pilsyk S."/>
            <person name="Malc E."/>
            <person name="Mieczkowski P."/>
            <person name="Kruszewska J.S."/>
            <person name="Biernat P."/>
            <person name="Pawlowska J."/>
        </authorList>
    </citation>
    <scope>NUCLEOTIDE SEQUENCE</scope>
    <source>
        <strain evidence="10">WA0000051536</strain>
    </source>
</reference>
<feature type="compositionally biased region" description="Pro residues" evidence="7">
    <location>
        <begin position="1745"/>
        <end position="1764"/>
    </location>
</feature>
<feature type="compositionally biased region" description="Basic and acidic residues" evidence="7">
    <location>
        <begin position="1614"/>
        <end position="1632"/>
    </location>
</feature>
<feature type="compositionally biased region" description="Low complexity" evidence="7">
    <location>
        <begin position="168"/>
        <end position="186"/>
    </location>
</feature>
<organism evidence="10 11">
    <name type="scientific">Umbelopsis vinacea</name>
    <dbReference type="NCBI Taxonomy" id="44442"/>
    <lineage>
        <taxon>Eukaryota</taxon>
        <taxon>Fungi</taxon>
        <taxon>Fungi incertae sedis</taxon>
        <taxon>Mucoromycota</taxon>
        <taxon>Mucoromycotina</taxon>
        <taxon>Umbelopsidomycetes</taxon>
        <taxon>Umbelopsidales</taxon>
        <taxon>Umbelopsidaceae</taxon>
        <taxon>Umbelopsis</taxon>
    </lineage>
</organism>
<dbReference type="GO" id="GO:0015031">
    <property type="term" value="P:protein transport"/>
    <property type="evidence" value="ECO:0007669"/>
    <property type="project" value="UniProtKB-KW"/>
</dbReference>
<feature type="domain" description="Sec16 Sec23-binding" evidence="8">
    <location>
        <begin position="1057"/>
        <end position="1384"/>
    </location>
</feature>
<dbReference type="GO" id="GO:0070971">
    <property type="term" value="C:endoplasmic reticulum exit site"/>
    <property type="evidence" value="ECO:0007669"/>
    <property type="project" value="TreeGrafter"/>
</dbReference>
<name>A0A8H7PW05_9FUNG</name>
<feature type="region of interest" description="Disordered" evidence="7">
    <location>
        <begin position="1392"/>
        <end position="1413"/>
    </location>
</feature>
<keyword evidence="3 6" id="KW-0256">Endoplasmic reticulum</keyword>
<gene>
    <name evidence="10" type="ORF">INT44_003787</name>
</gene>
<dbReference type="Proteomes" id="UP000612746">
    <property type="component" value="Unassembled WGS sequence"/>
</dbReference>
<evidence type="ECO:0000256" key="4">
    <source>
        <dbReference type="ARBA" id="ARBA00022892"/>
    </source>
</evidence>
<feature type="region of interest" description="Disordered" evidence="7">
    <location>
        <begin position="1466"/>
        <end position="1506"/>
    </location>
</feature>
<dbReference type="Pfam" id="PF12931">
    <property type="entry name" value="TPR_Sec16"/>
    <property type="match status" value="1"/>
</dbReference>
<feature type="compositionally biased region" description="Polar residues" evidence="7">
    <location>
        <begin position="253"/>
        <end position="271"/>
    </location>
</feature>
<feature type="compositionally biased region" description="Polar residues" evidence="7">
    <location>
        <begin position="1474"/>
        <end position="1496"/>
    </location>
</feature>
<feature type="compositionally biased region" description="Polar residues" evidence="7">
    <location>
        <begin position="734"/>
        <end position="769"/>
    </location>
</feature>
<dbReference type="GO" id="GO:0007030">
    <property type="term" value="P:Golgi organization"/>
    <property type="evidence" value="ECO:0007669"/>
    <property type="project" value="TreeGrafter"/>
</dbReference>
<feature type="region of interest" description="Disordered" evidence="7">
    <location>
        <begin position="1"/>
        <end position="688"/>
    </location>
</feature>
<feature type="compositionally biased region" description="Polar residues" evidence="7">
    <location>
        <begin position="777"/>
        <end position="794"/>
    </location>
</feature>
<proteinExistence type="inferred from homology"/>
<comment type="function">
    <text evidence="5 6">Involved in the initiation of assembly of the COPII coat required for the formation of transport vesicles from the endoplasmic reticulum (ER) and the selection of cargo molecules. Also involved in autophagy.</text>
</comment>
<feature type="compositionally biased region" description="Polar residues" evidence="7">
    <location>
        <begin position="65"/>
        <end position="83"/>
    </location>
</feature>
<evidence type="ECO:0000256" key="6">
    <source>
        <dbReference type="RuleBase" id="RU364101"/>
    </source>
</evidence>
<evidence type="ECO:0000256" key="5">
    <source>
        <dbReference type="ARBA" id="ARBA00024687"/>
    </source>
</evidence>
<dbReference type="GO" id="GO:0070973">
    <property type="term" value="P:protein localization to endoplasmic reticulum exit site"/>
    <property type="evidence" value="ECO:0007669"/>
    <property type="project" value="TreeGrafter"/>
</dbReference>
<evidence type="ECO:0000256" key="2">
    <source>
        <dbReference type="ARBA" id="ARBA00022448"/>
    </source>
</evidence>
<dbReference type="GO" id="GO:0006914">
    <property type="term" value="P:autophagy"/>
    <property type="evidence" value="ECO:0007669"/>
    <property type="project" value="UniProtKB-KW"/>
</dbReference>
<evidence type="ECO:0000313" key="10">
    <source>
        <dbReference type="EMBL" id="KAG2180780.1"/>
    </source>
</evidence>
<evidence type="ECO:0000256" key="7">
    <source>
        <dbReference type="SAM" id="MobiDB-lite"/>
    </source>
</evidence>
<feature type="compositionally biased region" description="Polar residues" evidence="7">
    <location>
        <begin position="1552"/>
        <end position="1580"/>
    </location>
</feature>
<dbReference type="GO" id="GO:0012507">
    <property type="term" value="C:ER to Golgi transport vesicle membrane"/>
    <property type="evidence" value="ECO:0007669"/>
    <property type="project" value="TreeGrafter"/>
</dbReference>
<evidence type="ECO:0000313" key="11">
    <source>
        <dbReference type="Proteomes" id="UP000612746"/>
    </source>
</evidence>
<feature type="compositionally biased region" description="Low complexity" evidence="7">
    <location>
        <begin position="1696"/>
        <end position="1710"/>
    </location>
</feature>
<evidence type="ECO:0000256" key="1">
    <source>
        <dbReference type="ARBA" id="ARBA00005927"/>
    </source>
</evidence>
<evidence type="ECO:0000259" key="8">
    <source>
        <dbReference type="Pfam" id="PF12931"/>
    </source>
</evidence>
<feature type="domain" description="Sec16 central conserved" evidence="9">
    <location>
        <begin position="870"/>
        <end position="1000"/>
    </location>
</feature>
<feature type="region of interest" description="Disordered" evidence="7">
    <location>
        <begin position="1548"/>
        <end position="1793"/>
    </location>
</feature>
<comment type="caution">
    <text evidence="10">The sequence shown here is derived from an EMBL/GenBank/DDBJ whole genome shotgun (WGS) entry which is preliminary data.</text>
</comment>
<dbReference type="CDD" id="cd09233">
    <property type="entry name" value="ACE1-Sec16-like"/>
    <property type="match status" value="1"/>
</dbReference>
<feature type="compositionally biased region" description="Acidic residues" evidence="7">
    <location>
        <begin position="564"/>
        <end position="580"/>
    </location>
</feature>
<keyword evidence="6" id="KW-0653">Protein transport</keyword>
<feature type="compositionally biased region" description="Low complexity" evidence="7">
    <location>
        <begin position="604"/>
        <end position="617"/>
    </location>
</feature>
<dbReference type="EMBL" id="JAEPRA010000009">
    <property type="protein sequence ID" value="KAG2180780.1"/>
    <property type="molecule type" value="Genomic_DNA"/>
</dbReference>
<keyword evidence="11" id="KW-1185">Reference proteome</keyword>
<feature type="region of interest" description="Disordered" evidence="7">
    <location>
        <begin position="728"/>
        <end position="808"/>
    </location>
</feature>
<keyword evidence="6" id="KW-0072">Autophagy</keyword>
<feature type="compositionally biased region" description="Basic and acidic residues" evidence="7">
    <location>
        <begin position="624"/>
        <end position="649"/>
    </location>
</feature>
<dbReference type="OrthoDB" id="8918678at2759"/>
<feature type="compositionally biased region" description="Low complexity" evidence="7">
    <location>
        <begin position="272"/>
        <end position="285"/>
    </location>
</feature>
<feature type="compositionally biased region" description="Polar residues" evidence="7">
    <location>
        <begin position="99"/>
        <end position="115"/>
    </location>
</feature>
<feature type="compositionally biased region" description="Polar residues" evidence="7">
    <location>
        <begin position="124"/>
        <end position="167"/>
    </location>
</feature>
<feature type="compositionally biased region" description="Polar residues" evidence="7">
    <location>
        <begin position="193"/>
        <end position="206"/>
    </location>
</feature>
<feature type="compositionally biased region" description="Low complexity" evidence="7">
    <location>
        <begin position="32"/>
        <end position="47"/>
    </location>
</feature>
<feature type="compositionally biased region" description="Low complexity" evidence="7">
    <location>
        <begin position="216"/>
        <end position="234"/>
    </location>
</feature>
<dbReference type="InterPro" id="IPR024298">
    <property type="entry name" value="Sec16_Sec23-bd"/>
</dbReference>
<feature type="compositionally biased region" description="Low complexity" evidence="7">
    <location>
        <begin position="353"/>
        <end position="366"/>
    </location>
</feature>
<keyword evidence="6" id="KW-0472">Membrane</keyword>
<keyword evidence="2 6" id="KW-0813">Transport</keyword>
<feature type="compositionally biased region" description="Low complexity" evidence="7">
    <location>
        <begin position="389"/>
        <end position="403"/>
    </location>
</feature>
<keyword evidence="4 6" id="KW-0931">ER-Golgi transport</keyword>
<dbReference type="GO" id="GO:0005789">
    <property type="term" value="C:endoplasmic reticulum membrane"/>
    <property type="evidence" value="ECO:0007669"/>
    <property type="project" value="UniProtKB-SubCell"/>
</dbReference>
<dbReference type="Gene3D" id="1.25.40.1030">
    <property type="match status" value="1"/>
</dbReference>
<comment type="similarity">
    <text evidence="1 6">Belongs to the SEC16 family.</text>
</comment>
<dbReference type="PANTHER" id="PTHR13402:SF6">
    <property type="entry name" value="SECRETORY 16, ISOFORM I"/>
    <property type="match status" value="1"/>
</dbReference>